<accession>A0A853IZ40</accession>
<name>A0A853IZ40_9BURK</name>
<organism evidence="1 2">
    <name type="scientific">Ottowia beijingensis</name>
    <dbReference type="NCBI Taxonomy" id="1207057"/>
    <lineage>
        <taxon>Bacteria</taxon>
        <taxon>Pseudomonadati</taxon>
        <taxon>Pseudomonadota</taxon>
        <taxon>Betaproteobacteria</taxon>
        <taxon>Burkholderiales</taxon>
        <taxon>Comamonadaceae</taxon>
        <taxon>Ottowia</taxon>
    </lineage>
</organism>
<evidence type="ECO:0000313" key="2">
    <source>
        <dbReference type="Proteomes" id="UP000589716"/>
    </source>
</evidence>
<keyword evidence="2" id="KW-1185">Reference proteome</keyword>
<dbReference type="RefSeq" id="WP_180551452.1">
    <property type="nucleotide sequence ID" value="NZ_JACCKX010000001.1"/>
</dbReference>
<proteinExistence type="predicted"/>
<protein>
    <submittedName>
        <fullName evidence="1">Uncharacterized protein</fullName>
    </submittedName>
</protein>
<gene>
    <name evidence="1" type="ORF">H0I39_18465</name>
</gene>
<reference evidence="1 2" key="1">
    <citation type="submission" date="2020-07" db="EMBL/GenBank/DDBJ databases">
        <authorList>
            <person name="Maaloum M."/>
        </authorList>
    </citation>
    <scope>NUCLEOTIDE SEQUENCE [LARGE SCALE GENOMIC DNA]</scope>
    <source>
        <strain evidence="1 2">GCS-AN-3</strain>
    </source>
</reference>
<sequence length="185" mass="20853">MGAVLARVNTAFDLTVREYGRPPASHEKEDIERVISLAKELKSAIRAIMPGDSVTSYAYGLDAEDEPDILLELGWHSLRKGGYQTGYPLAIADDVLEWAIKEAEKRRDGLPTRASVRPAQHDEGKTPEITMFIRHLDWQFRREFNAGKPTAIAHIATAIFDLKDNPLDAKDVEKRLRDSPLRYPT</sequence>
<dbReference type="Proteomes" id="UP000589716">
    <property type="component" value="Unassembled WGS sequence"/>
</dbReference>
<comment type="caution">
    <text evidence="1">The sequence shown here is derived from an EMBL/GenBank/DDBJ whole genome shotgun (WGS) entry which is preliminary data.</text>
</comment>
<evidence type="ECO:0000313" key="1">
    <source>
        <dbReference type="EMBL" id="NZA03206.1"/>
    </source>
</evidence>
<dbReference type="AlphaFoldDB" id="A0A853IZ40"/>
<dbReference type="EMBL" id="JACCKX010000001">
    <property type="protein sequence ID" value="NZA03206.1"/>
    <property type="molecule type" value="Genomic_DNA"/>
</dbReference>